<dbReference type="InterPro" id="IPR011990">
    <property type="entry name" value="TPR-like_helical_dom_sf"/>
</dbReference>
<evidence type="ECO:0000313" key="7">
    <source>
        <dbReference type="EMBL" id="OPJ63744.1"/>
    </source>
</evidence>
<dbReference type="STRING" id="1450648.CLORY_09280"/>
<sequence>MIRAIVVEDEWYNLQEISELIKDTGCIAVEGKYLNPLDALEESDDISPQLAFIDVDMPEMDGITLAEKLMEKNPKINIVFITAYDQYAVKAFDVNALDYIMKPINIKRFNVMIEKVKNKINFIEHNGTSTLTIKCFDDLLVNIDGTPVKWGRSKAEELFALLLMNLDSYVHKDVIIEYLWPKYEKHRALPILQTTVYKTRKIFAELKDKVSLDYSGNKYCLIIRNAQCDYIEFNKALANYTSEDETTYGAVEEAANIFGDVFLSKQGYIWSFEKNEKLKKELASILDEISEVYFSEGQYDSSIKILKSLVKIVPYYEKASYRMIKSMERLNKHTDIKNYYKWLEKILRSEYDMCPAKRISDLVRSLDS</sequence>
<evidence type="ECO:0000256" key="1">
    <source>
        <dbReference type="ARBA" id="ARBA00018672"/>
    </source>
</evidence>
<dbReference type="InterPro" id="IPR036388">
    <property type="entry name" value="WH-like_DNA-bd_sf"/>
</dbReference>
<dbReference type="Proteomes" id="UP000190080">
    <property type="component" value="Unassembled WGS sequence"/>
</dbReference>
<dbReference type="EMBL" id="MZGV01000007">
    <property type="protein sequence ID" value="OPJ63744.1"/>
    <property type="molecule type" value="Genomic_DNA"/>
</dbReference>
<keyword evidence="8" id="KW-1185">Reference proteome</keyword>
<evidence type="ECO:0000256" key="3">
    <source>
        <dbReference type="ARBA" id="ARBA00024867"/>
    </source>
</evidence>
<dbReference type="PANTHER" id="PTHR35807:SF2">
    <property type="entry name" value="TRANSCRIPTIONAL ACTIVATOR DOMAIN"/>
    <property type="match status" value="1"/>
</dbReference>
<name>A0A1V4IVC9_9CLOT</name>
<keyword evidence="4" id="KW-0597">Phosphoprotein</keyword>
<keyword evidence="5" id="KW-0802">TPR repeat</keyword>
<keyword evidence="2" id="KW-0238">DNA-binding</keyword>
<protein>
    <recommendedName>
        <fullName evidence="1">Stage 0 sporulation protein A homolog</fullName>
    </recommendedName>
</protein>
<dbReference type="GO" id="GO:0006355">
    <property type="term" value="P:regulation of DNA-templated transcription"/>
    <property type="evidence" value="ECO:0007669"/>
    <property type="project" value="InterPro"/>
</dbReference>
<proteinExistence type="predicted"/>
<dbReference type="GO" id="GO:0000160">
    <property type="term" value="P:phosphorelay signal transduction system"/>
    <property type="evidence" value="ECO:0007669"/>
    <property type="project" value="InterPro"/>
</dbReference>
<feature type="modified residue" description="4-aspartylphosphate" evidence="4">
    <location>
        <position position="54"/>
    </location>
</feature>
<dbReference type="Gene3D" id="3.40.50.2300">
    <property type="match status" value="1"/>
</dbReference>
<gene>
    <name evidence="7" type="primary">ypdB_2</name>
    <name evidence="7" type="ORF">CLORY_09280</name>
</gene>
<dbReference type="InterPro" id="IPR016032">
    <property type="entry name" value="Sig_transdc_resp-reg_C-effctor"/>
</dbReference>
<dbReference type="InterPro" id="IPR051677">
    <property type="entry name" value="AfsR-DnrI-RedD_regulator"/>
</dbReference>
<evidence type="ECO:0000259" key="6">
    <source>
        <dbReference type="PROSITE" id="PS50110"/>
    </source>
</evidence>
<dbReference type="OrthoDB" id="3190595at2"/>
<dbReference type="PROSITE" id="PS50005">
    <property type="entry name" value="TPR"/>
    <property type="match status" value="1"/>
</dbReference>
<reference evidence="7 8" key="1">
    <citation type="submission" date="2017-03" db="EMBL/GenBank/DDBJ databases">
        <title>Genome sequence of Clostridium oryzae DSM 28571.</title>
        <authorList>
            <person name="Poehlein A."/>
            <person name="Daniel R."/>
        </authorList>
    </citation>
    <scope>NUCLEOTIDE SEQUENCE [LARGE SCALE GENOMIC DNA]</scope>
    <source>
        <strain evidence="7 8">DSM 28571</strain>
    </source>
</reference>
<dbReference type="InterPro" id="IPR005158">
    <property type="entry name" value="BTAD"/>
</dbReference>
<dbReference type="AlphaFoldDB" id="A0A1V4IVC9"/>
<evidence type="ECO:0000256" key="4">
    <source>
        <dbReference type="PROSITE-ProRule" id="PRU00169"/>
    </source>
</evidence>
<organism evidence="7 8">
    <name type="scientific">Clostridium oryzae</name>
    <dbReference type="NCBI Taxonomy" id="1450648"/>
    <lineage>
        <taxon>Bacteria</taxon>
        <taxon>Bacillati</taxon>
        <taxon>Bacillota</taxon>
        <taxon>Clostridia</taxon>
        <taxon>Eubacteriales</taxon>
        <taxon>Clostridiaceae</taxon>
        <taxon>Clostridium</taxon>
    </lineage>
</organism>
<dbReference type="PROSITE" id="PS50110">
    <property type="entry name" value="RESPONSE_REGULATORY"/>
    <property type="match status" value="1"/>
</dbReference>
<dbReference type="SUPFAM" id="SSF46894">
    <property type="entry name" value="C-terminal effector domain of the bipartite response regulators"/>
    <property type="match status" value="1"/>
</dbReference>
<dbReference type="Gene3D" id="1.25.40.10">
    <property type="entry name" value="Tetratricopeptide repeat domain"/>
    <property type="match status" value="1"/>
</dbReference>
<dbReference type="InterPro" id="IPR011006">
    <property type="entry name" value="CheY-like_superfamily"/>
</dbReference>
<dbReference type="SMART" id="SM00448">
    <property type="entry name" value="REC"/>
    <property type="match status" value="1"/>
</dbReference>
<comment type="caution">
    <text evidence="7">The sequence shown here is derived from an EMBL/GenBank/DDBJ whole genome shotgun (WGS) entry which is preliminary data.</text>
</comment>
<dbReference type="InterPro" id="IPR001789">
    <property type="entry name" value="Sig_transdc_resp-reg_receiver"/>
</dbReference>
<evidence type="ECO:0000256" key="2">
    <source>
        <dbReference type="ARBA" id="ARBA00023125"/>
    </source>
</evidence>
<evidence type="ECO:0000256" key="5">
    <source>
        <dbReference type="PROSITE-ProRule" id="PRU00339"/>
    </source>
</evidence>
<feature type="repeat" description="TPR" evidence="5">
    <location>
        <begin position="283"/>
        <end position="316"/>
    </location>
</feature>
<dbReference type="InterPro" id="IPR019734">
    <property type="entry name" value="TPR_rpt"/>
</dbReference>
<dbReference type="SUPFAM" id="SSF48452">
    <property type="entry name" value="TPR-like"/>
    <property type="match status" value="1"/>
</dbReference>
<dbReference type="Pfam" id="PF03704">
    <property type="entry name" value="BTAD"/>
    <property type="match status" value="1"/>
</dbReference>
<comment type="function">
    <text evidence="3">May play the central regulatory role in sporulation. It may be an element of the effector pathway responsible for the activation of sporulation genes in response to nutritional stress. Spo0A may act in concert with spo0H (a sigma factor) to control the expression of some genes that are critical to the sporulation process.</text>
</comment>
<accession>A0A1V4IVC9</accession>
<dbReference type="Pfam" id="PF00072">
    <property type="entry name" value="Response_reg"/>
    <property type="match status" value="1"/>
</dbReference>
<dbReference type="GO" id="GO:0003677">
    <property type="term" value="F:DNA binding"/>
    <property type="evidence" value="ECO:0007669"/>
    <property type="project" value="UniProtKB-KW"/>
</dbReference>
<dbReference type="SUPFAM" id="SSF52172">
    <property type="entry name" value="CheY-like"/>
    <property type="match status" value="1"/>
</dbReference>
<dbReference type="RefSeq" id="WP_079422361.1">
    <property type="nucleotide sequence ID" value="NZ_MZGV01000007.1"/>
</dbReference>
<dbReference type="PANTHER" id="PTHR35807">
    <property type="entry name" value="TRANSCRIPTIONAL REGULATOR REDD-RELATED"/>
    <property type="match status" value="1"/>
</dbReference>
<evidence type="ECO:0000313" key="8">
    <source>
        <dbReference type="Proteomes" id="UP000190080"/>
    </source>
</evidence>
<feature type="domain" description="Response regulatory" evidence="6">
    <location>
        <begin position="3"/>
        <end position="117"/>
    </location>
</feature>
<dbReference type="Gene3D" id="1.10.10.10">
    <property type="entry name" value="Winged helix-like DNA-binding domain superfamily/Winged helix DNA-binding domain"/>
    <property type="match status" value="1"/>
</dbReference>